<evidence type="ECO:0000256" key="2">
    <source>
        <dbReference type="ARBA" id="ARBA00022723"/>
    </source>
</evidence>
<dbReference type="GO" id="GO:0046872">
    <property type="term" value="F:metal ion binding"/>
    <property type="evidence" value="ECO:0007669"/>
    <property type="project" value="UniProtKB-KW"/>
</dbReference>
<dbReference type="PANTHER" id="PTHR33751:SF1">
    <property type="entry name" value="CBB3-TYPE CYTOCHROME C OXIDASE SUBUNIT FIXP"/>
    <property type="match status" value="1"/>
</dbReference>
<dbReference type="PROSITE" id="PS51007">
    <property type="entry name" value="CYTC"/>
    <property type="match status" value="1"/>
</dbReference>
<keyword evidence="7" id="KW-0732">Signal</keyword>
<sequence length="293" mass="32605">MKKTKQYIRRSLFVAMGLLGGSQAFGAAEQETASALMTEYDLALIGILMIVGLLVILALVLLFQILAVYRILIHKMDPSSDSKEEASESFEQWFWNKFNKAIPVSKEENIMLDHAYDGIKELDNDLPPWWKYGFYVTIVFSVVYLFIFHYGSTDPVSVGEFKTEMAIAEAEVQAYLAKAESSINENNVELISEEAGISAGKKIYDQNCKVCHGGAGEGGVGPNLTDEYWLHGGSVNDVFKTVKYGVKEKGMLPWQDKLKPKQIQEVSSFILTLQGTNPPNPKAPQGDKYVPES</sequence>
<feature type="transmembrane region" description="Helical" evidence="6">
    <location>
        <begin position="42"/>
        <end position="69"/>
    </location>
</feature>
<dbReference type="Gene3D" id="1.10.760.10">
    <property type="entry name" value="Cytochrome c-like domain"/>
    <property type="match status" value="1"/>
</dbReference>
<dbReference type="AlphaFoldDB" id="A0AAW9RNM0"/>
<evidence type="ECO:0000259" key="8">
    <source>
        <dbReference type="PROSITE" id="PS51007"/>
    </source>
</evidence>
<evidence type="ECO:0000256" key="7">
    <source>
        <dbReference type="SAM" id="SignalP"/>
    </source>
</evidence>
<keyword evidence="6" id="KW-1133">Transmembrane helix</keyword>
<dbReference type="GO" id="GO:0009055">
    <property type="term" value="F:electron transfer activity"/>
    <property type="evidence" value="ECO:0007669"/>
    <property type="project" value="InterPro"/>
</dbReference>
<evidence type="ECO:0000256" key="3">
    <source>
        <dbReference type="ARBA" id="ARBA00023004"/>
    </source>
</evidence>
<feature type="region of interest" description="Disordered" evidence="5">
    <location>
        <begin position="273"/>
        <end position="293"/>
    </location>
</feature>
<keyword evidence="6" id="KW-0472">Membrane</keyword>
<name>A0AAW9RNM0_9BACT</name>
<keyword evidence="6" id="KW-0812">Transmembrane</keyword>
<dbReference type="InterPro" id="IPR032858">
    <property type="entry name" value="CcoP_N"/>
</dbReference>
<dbReference type="GO" id="GO:0020037">
    <property type="term" value="F:heme binding"/>
    <property type="evidence" value="ECO:0007669"/>
    <property type="project" value="InterPro"/>
</dbReference>
<protein>
    <submittedName>
        <fullName evidence="9">Cbb3-type cytochrome c oxidase N-terminal domain-containing protein</fullName>
    </submittedName>
</protein>
<accession>A0AAW9RNM0</accession>
<dbReference type="SUPFAM" id="SSF46626">
    <property type="entry name" value="Cytochrome c"/>
    <property type="match status" value="1"/>
</dbReference>
<dbReference type="Gene3D" id="6.10.280.130">
    <property type="match status" value="1"/>
</dbReference>
<keyword evidence="10" id="KW-1185">Reference proteome</keyword>
<evidence type="ECO:0000256" key="5">
    <source>
        <dbReference type="SAM" id="MobiDB-lite"/>
    </source>
</evidence>
<evidence type="ECO:0000256" key="1">
    <source>
        <dbReference type="ARBA" id="ARBA00022617"/>
    </source>
</evidence>
<dbReference type="RefSeq" id="WP_346819191.1">
    <property type="nucleotide sequence ID" value="NZ_JBDKWZ010000001.1"/>
</dbReference>
<evidence type="ECO:0000256" key="6">
    <source>
        <dbReference type="SAM" id="Phobius"/>
    </source>
</evidence>
<comment type="caution">
    <text evidence="9">The sequence shown here is derived from an EMBL/GenBank/DDBJ whole genome shotgun (WGS) entry which is preliminary data.</text>
</comment>
<dbReference type="PANTHER" id="PTHR33751">
    <property type="entry name" value="CBB3-TYPE CYTOCHROME C OXIDASE SUBUNIT FIXP"/>
    <property type="match status" value="1"/>
</dbReference>
<feature type="domain" description="Cytochrome c" evidence="8">
    <location>
        <begin position="195"/>
        <end position="274"/>
    </location>
</feature>
<dbReference type="Proteomes" id="UP001403385">
    <property type="component" value="Unassembled WGS sequence"/>
</dbReference>
<keyword evidence="1 4" id="KW-0349">Heme</keyword>
<dbReference type="InterPro" id="IPR036909">
    <property type="entry name" value="Cyt_c-like_dom_sf"/>
</dbReference>
<feature type="chain" id="PRO_5043477353" evidence="7">
    <location>
        <begin position="27"/>
        <end position="293"/>
    </location>
</feature>
<feature type="transmembrane region" description="Helical" evidence="6">
    <location>
        <begin position="132"/>
        <end position="151"/>
    </location>
</feature>
<evidence type="ECO:0000313" key="10">
    <source>
        <dbReference type="Proteomes" id="UP001403385"/>
    </source>
</evidence>
<dbReference type="Pfam" id="PF14715">
    <property type="entry name" value="FixP_N"/>
    <property type="match status" value="1"/>
</dbReference>
<gene>
    <name evidence="9" type="ORF">AAG747_00700</name>
</gene>
<dbReference type="InterPro" id="IPR038414">
    <property type="entry name" value="CcoP_N_sf"/>
</dbReference>
<proteinExistence type="predicted"/>
<evidence type="ECO:0000256" key="4">
    <source>
        <dbReference type="PROSITE-ProRule" id="PRU00433"/>
    </source>
</evidence>
<dbReference type="Pfam" id="PF13442">
    <property type="entry name" value="Cytochrome_CBB3"/>
    <property type="match status" value="1"/>
</dbReference>
<keyword evidence="2 4" id="KW-0479">Metal-binding</keyword>
<keyword evidence="3 4" id="KW-0408">Iron</keyword>
<feature type="signal peptide" evidence="7">
    <location>
        <begin position="1"/>
        <end position="26"/>
    </location>
</feature>
<evidence type="ECO:0000313" key="9">
    <source>
        <dbReference type="EMBL" id="MEN7546404.1"/>
    </source>
</evidence>
<organism evidence="9 10">
    <name type="scientific">Rapidithrix thailandica</name>
    <dbReference type="NCBI Taxonomy" id="413964"/>
    <lineage>
        <taxon>Bacteria</taxon>
        <taxon>Pseudomonadati</taxon>
        <taxon>Bacteroidota</taxon>
        <taxon>Cytophagia</taxon>
        <taxon>Cytophagales</taxon>
        <taxon>Flammeovirgaceae</taxon>
        <taxon>Rapidithrix</taxon>
    </lineage>
</organism>
<dbReference type="InterPro" id="IPR009056">
    <property type="entry name" value="Cyt_c-like_dom"/>
</dbReference>
<dbReference type="InterPro" id="IPR050597">
    <property type="entry name" value="Cytochrome_c_Oxidase_Subunit"/>
</dbReference>
<dbReference type="EMBL" id="JBDKWZ010000001">
    <property type="protein sequence ID" value="MEN7546404.1"/>
    <property type="molecule type" value="Genomic_DNA"/>
</dbReference>
<reference evidence="9 10" key="1">
    <citation type="submission" date="2024-04" db="EMBL/GenBank/DDBJ databases">
        <title>Novel genus in family Flammeovirgaceae.</title>
        <authorList>
            <person name="Nguyen T.H."/>
            <person name="Vuong T.Q."/>
            <person name="Le H."/>
            <person name="Kim S.-G."/>
        </authorList>
    </citation>
    <scope>NUCLEOTIDE SEQUENCE [LARGE SCALE GENOMIC DNA]</scope>
    <source>
        <strain evidence="9 10">JCM 23209</strain>
    </source>
</reference>